<feature type="chain" id="PRO_5020689821" description="Secreted protein" evidence="1">
    <location>
        <begin position="21"/>
        <end position="102"/>
    </location>
</feature>
<sequence length="102" mass="11375">MKSILKKAILPVAVFGIAIAAAFATNNVKKEQAQPIYTGTFYYQDLDEYDCMDIEVNLDCTLVNSGVLCTWQEGANLHNVYAKEVDDNSYSCSIPLYKRTVP</sequence>
<dbReference type="Proteomes" id="UP000295215">
    <property type="component" value="Unassembled WGS sequence"/>
</dbReference>
<accession>A0A4R7ESE9</accession>
<gene>
    <name evidence="2" type="ORF">C8P70_12014</name>
</gene>
<evidence type="ECO:0008006" key="4">
    <source>
        <dbReference type="Google" id="ProtNLM"/>
    </source>
</evidence>
<keyword evidence="3" id="KW-1185">Reference proteome</keyword>
<dbReference type="EMBL" id="SOAG01000020">
    <property type="protein sequence ID" value="TDS56521.1"/>
    <property type="molecule type" value="Genomic_DNA"/>
</dbReference>
<dbReference type="InterPro" id="IPR045391">
    <property type="entry name" value="DUF6520"/>
</dbReference>
<dbReference type="RefSeq" id="WP_133713033.1">
    <property type="nucleotide sequence ID" value="NZ_SOAG01000020.1"/>
</dbReference>
<feature type="signal peptide" evidence="1">
    <location>
        <begin position="1"/>
        <end position="20"/>
    </location>
</feature>
<name>A0A4R7ESE9_9FLAO</name>
<organism evidence="2 3">
    <name type="scientific">Myroides indicus</name>
    <dbReference type="NCBI Taxonomy" id="1323422"/>
    <lineage>
        <taxon>Bacteria</taxon>
        <taxon>Pseudomonadati</taxon>
        <taxon>Bacteroidota</taxon>
        <taxon>Flavobacteriia</taxon>
        <taxon>Flavobacteriales</taxon>
        <taxon>Flavobacteriaceae</taxon>
        <taxon>Myroides</taxon>
    </lineage>
</organism>
<keyword evidence="1" id="KW-0732">Signal</keyword>
<dbReference type="AlphaFoldDB" id="A0A4R7ESE9"/>
<evidence type="ECO:0000313" key="2">
    <source>
        <dbReference type="EMBL" id="TDS56521.1"/>
    </source>
</evidence>
<evidence type="ECO:0000313" key="3">
    <source>
        <dbReference type="Proteomes" id="UP000295215"/>
    </source>
</evidence>
<evidence type="ECO:0000256" key="1">
    <source>
        <dbReference type="SAM" id="SignalP"/>
    </source>
</evidence>
<proteinExistence type="predicted"/>
<reference evidence="2 3" key="1">
    <citation type="submission" date="2019-03" db="EMBL/GenBank/DDBJ databases">
        <title>Genomic Encyclopedia of Archaeal and Bacterial Type Strains, Phase II (KMG-II): from individual species to whole genera.</title>
        <authorList>
            <person name="Goeker M."/>
        </authorList>
    </citation>
    <scope>NUCLEOTIDE SEQUENCE [LARGE SCALE GENOMIC DNA]</scope>
    <source>
        <strain evidence="2 3">DSM 28213</strain>
    </source>
</reference>
<comment type="caution">
    <text evidence="2">The sequence shown here is derived from an EMBL/GenBank/DDBJ whole genome shotgun (WGS) entry which is preliminary data.</text>
</comment>
<dbReference type="Pfam" id="PF20130">
    <property type="entry name" value="DUF6520"/>
    <property type="match status" value="1"/>
</dbReference>
<protein>
    <recommendedName>
        <fullName evidence="4">Secreted protein</fullName>
    </recommendedName>
</protein>